<dbReference type="EC" id="1.1.1.-" evidence="3"/>
<proteinExistence type="inferred from homology"/>
<gene>
    <name evidence="3" type="ORF">ACFFHU_06235</name>
</gene>
<dbReference type="RefSeq" id="WP_377336623.1">
    <property type="nucleotide sequence ID" value="NZ_JBHLUE010000004.1"/>
</dbReference>
<dbReference type="SMART" id="SM00822">
    <property type="entry name" value="PKS_KR"/>
    <property type="match status" value="1"/>
</dbReference>
<dbReference type="NCBIfam" id="NF005559">
    <property type="entry name" value="PRK07231.1"/>
    <property type="match status" value="1"/>
</dbReference>
<dbReference type="InterPro" id="IPR036291">
    <property type="entry name" value="NAD(P)-bd_dom_sf"/>
</dbReference>
<sequence>MSSLRDRVALVTGSSRGIGAVIAETFAAAGASVVVHGRDAAAAAAVRDRIGEAGGRAVSVTGDVTDPARVAAMRAEAEEVLGPVEILVVNAGGGHRPRPVEDITPQEWRAALEGNLTGPFLTVREFLPGMKARRSGVIITISSSAGRRRSELAPIAYAAAKAGLQLFTQDLAAQVGPYGIRANCVAPETILTERTRALISAEQQRSLIESRPIRRLGTPEDVARAALYLASDDSSWVTGTVLDVAGGSVMV</sequence>
<dbReference type="PRINTS" id="PR00081">
    <property type="entry name" value="GDHRDH"/>
</dbReference>
<dbReference type="SUPFAM" id="SSF51735">
    <property type="entry name" value="NAD(P)-binding Rossmann-fold domains"/>
    <property type="match status" value="1"/>
</dbReference>
<comment type="caution">
    <text evidence="3">The sequence shown here is derived from an EMBL/GenBank/DDBJ whole genome shotgun (WGS) entry which is preliminary data.</text>
</comment>
<dbReference type="EMBL" id="JBHLUE010000004">
    <property type="protein sequence ID" value="MFC0563764.1"/>
    <property type="molecule type" value="Genomic_DNA"/>
</dbReference>
<keyword evidence="4" id="KW-1185">Reference proteome</keyword>
<dbReference type="GO" id="GO:0016491">
    <property type="term" value="F:oxidoreductase activity"/>
    <property type="evidence" value="ECO:0007669"/>
    <property type="project" value="UniProtKB-KW"/>
</dbReference>
<keyword evidence="3" id="KW-0560">Oxidoreductase</keyword>
<dbReference type="Gene3D" id="3.40.50.720">
    <property type="entry name" value="NAD(P)-binding Rossmann-like Domain"/>
    <property type="match status" value="1"/>
</dbReference>
<evidence type="ECO:0000259" key="2">
    <source>
        <dbReference type="SMART" id="SM00822"/>
    </source>
</evidence>
<dbReference type="CDD" id="cd05233">
    <property type="entry name" value="SDR_c"/>
    <property type="match status" value="1"/>
</dbReference>
<feature type="domain" description="Ketoreductase" evidence="2">
    <location>
        <begin position="7"/>
        <end position="188"/>
    </location>
</feature>
<organism evidence="3 4">
    <name type="scientific">Plantactinospora siamensis</name>
    <dbReference type="NCBI Taxonomy" id="555372"/>
    <lineage>
        <taxon>Bacteria</taxon>
        <taxon>Bacillati</taxon>
        <taxon>Actinomycetota</taxon>
        <taxon>Actinomycetes</taxon>
        <taxon>Micromonosporales</taxon>
        <taxon>Micromonosporaceae</taxon>
        <taxon>Plantactinospora</taxon>
    </lineage>
</organism>
<accession>A0ABV6NTM4</accession>
<protein>
    <submittedName>
        <fullName evidence="3">SDR family NAD(P)-dependent oxidoreductase</fullName>
        <ecNumber evidence="3">1.1.1.-</ecNumber>
    </submittedName>
</protein>
<evidence type="ECO:0000313" key="3">
    <source>
        <dbReference type="EMBL" id="MFC0563764.1"/>
    </source>
</evidence>
<dbReference type="InterPro" id="IPR050259">
    <property type="entry name" value="SDR"/>
</dbReference>
<dbReference type="InterPro" id="IPR057326">
    <property type="entry name" value="KR_dom"/>
</dbReference>
<evidence type="ECO:0000256" key="1">
    <source>
        <dbReference type="ARBA" id="ARBA00006484"/>
    </source>
</evidence>
<dbReference type="Proteomes" id="UP001589894">
    <property type="component" value="Unassembled WGS sequence"/>
</dbReference>
<evidence type="ECO:0000313" key="4">
    <source>
        <dbReference type="Proteomes" id="UP001589894"/>
    </source>
</evidence>
<dbReference type="InterPro" id="IPR002347">
    <property type="entry name" value="SDR_fam"/>
</dbReference>
<dbReference type="Pfam" id="PF13561">
    <property type="entry name" value="adh_short_C2"/>
    <property type="match status" value="1"/>
</dbReference>
<reference evidence="3 4" key="1">
    <citation type="submission" date="2024-09" db="EMBL/GenBank/DDBJ databases">
        <authorList>
            <person name="Sun Q."/>
            <person name="Mori K."/>
        </authorList>
    </citation>
    <scope>NUCLEOTIDE SEQUENCE [LARGE SCALE GENOMIC DNA]</scope>
    <source>
        <strain evidence="3 4">TBRC 2205</strain>
    </source>
</reference>
<comment type="similarity">
    <text evidence="1">Belongs to the short-chain dehydrogenases/reductases (SDR) family.</text>
</comment>
<dbReference type="NCBIfam" id="NF009466">
    <property type="entry name" value="PRK12826.1-2"/>
    <property type="match status" value="1"/>
</dbReference>
<name>A0ABV6NTM4_9ACTN</name>
<dbReference type="PANTHER" id="PTHR42879:SF2">
    <property type="entry name" value="3-OXOACYL-[ACYL-CARRIER-PROTEIN] REDUCTASE FABG"/>
    <property type="match status" value="1"/>
</dbReference>
<dbReference type="PANTHER" id="PTHR42879">
    <property type="entry name" value="3-OXOACYL-(ACYL-CARRIER-PROTEIN) REDUCTASE"/>
    <property type="match status" value="1"/>
</dbReference>
<dbReference type="PRINTS" id="PR00080">
    <property type="entry name" value="SDRFAMILY"/>
</dbReference>